<dbReference type="PANTHER" id="PTHR42946">
    <property type="entry name" value="PHOSPHOHEXOSE MUTASE"/>
    <property type="match status" value="1"/>
</dbReference>
<dbReference type="InterPro" id="IPR050060">
    <property type="entry name" value="Phosphoglucosamine_mutase"/>
</dbReference>
<dbReference type="GO" id="GO:0006048">
    <property type="term" value="P:UDP-N-acetylglucosamine biosynthetic process"/>
    <property type="evidence" value="ECO:0007669"/>
    <property type="project" value="TreeGrafter"/>
</dbReference>
<protein>
    <recommendedName>
        <fullName evidence="3">Alpha-D-phosphohexomutase alpha/beta/alpha domain-containing protein</fullName>
    </recommendedName>
</protein>
<dbReference type="InterPro" id="IPR016055">
    <property type="entry name" value="A-D-PHexomutase_a/b/a-I/II/III"/>
</dbReference>
<evidence type="ECO:0000313" key="4">
    <source>
        <dbReference type="EMBL" id="GAH92802.1"/>
    </source>
</evidence>
<dbReference type="GO" id="GO:0004615">
    <property type="term" value="F:phosphomannomutase activity"/>
    <property type="evidence" value="ECO:0007669"/>
    <property type="project" value="TreeGrafter"/>
</dbReference>
<comment type="cofactor">
    <cofactor evidence="1">
        <name>Mg(2+)</name>
        <dbReference type="ChEBI" id="CHEBI:18420"/>
    </cofactor>
</comment>
<feature type="domain" description="Alpha-D-phosphohexomutase alpha/beta/alpha" evidence="3">
    <location>
        <begin position="5"/>
        <end position="108"/>
    </location>
</feature>
<evidence type="ECO:0000256" key="1">
    <source>
        <dbReference type="ARBA" id="ARBA00001946"/>
    </source>
</evidence>
<organism evidence="4">
    <name type="scientific">marine sediment metagenome</name>
    <dbReference type="NCBI Taxonomy" id="412755"/>
    <lineage>
        <taxon>unclassified sequences</taxon>
        <taxon>metagenomes</taxon>
        <taxon>ecological metagenomes</taxon>
    </lineage>
</organism>
<dbReference type="PANTHER" id="PTHR42946:SF1">
    <property type="entry name" value="PHOSPHOGLUCOMUTASE (ALPHA-D-GLUCOSE-1,6-BISPHOSPHATE-DEPENDENT)"/>
    <property type="match status" value="1"/>
</dbReference>
<sequence>IGEEYTLALAAAFVMRHRKGDIPTNSVTSRMVDDLAAAAGVRVVRTPTGEANVVEGMLREGCILGGEGGGGVIEPRVVPVRNSLVGMAFVLQYMAETRRTLSELVRDIPAYVMLKTKLPCPPGSAERVVAAAREVFAGREGAKLNEDDGLR</sequence>
<evidence type="ECO:0000256" key="2">
    <source>
        <dbReference type="ARBA" id="ARBA00022553"/>
    </source>
</evidence>
<keyword evidence="2" id="KW-0597">Phosphoprotein</keyword>
<feature type="non-terminal residue" evidence="4">
    <location>
        <position position="1"/>
    </location>
</feature>
<accession>X1JFM1</accession>
<dbReference type="SUPFAM" id="SSF53738">
    <property type="entry name" value="Phosphoglucomutase, first 3 domains"/>
    <property type="match status" value="1"/>
</dbReference>
<dbReference type="Pfam" id="PF02880">
    <property type="entry name" value="PGM_PMM_III"/>
    <property type="match status" value="1"/>
</dbReference>
<dbReference type="Gene3D" id="3.40.120.10">
    <property type="entry name" value="Alpha-D-Glucose-1,6-Bisphosphate, subunit A, domain 3"/>
    <property type="match status" value="1"/>
</dbReference>
<gene>
    <name evidence="4" type="ORF">S03H2_68887</name>
</gene>
<proteinExistence type="predicted"/>
<feature type="non-terminal residue" evidence="4">
    <location>
        <position position="151"/>
    </location>
</feature>
<reference evidence="4" key="1">
    <citation type="journal article" date="2014" name="Front. Microbiol.">
        <title>High frequency of phylogenetically diverse reductive dehalogenase-homologous genes in deep subseafloor sedimentary metagenomes.</title>
        <authorList>
            <person name="Kawai M."/>
            <person name="Futagami T."/>
            <person name="Toyoda A."/>
            <person name="Takaki Y."/>
            <person name="Nishi S."/>
            <person name="Hori S."/>
            <person name="Arai W."/>
            <person name="Tsubouchi T."/>
            <person name="Morono Y."/>
            <person name="Uchiyama I."/>
            <person name="Ito T."/>
            <person name="Fujiyama A."/>
            <person name="Inagaki F."/>
            <person name="Takami H."/>
        </authorList>
    </citation>
    <scope>NUCLEOTIDE SEQUENCE</scope>
    <source>
        <strain evidence="4">Expedition CK06-06</strain>
    </source>
</reference>
<evidence type="ECO:0000259" key="3">
    <source>
        <dbReference type="Pfam" id="PF02880"/>
    </source>
</evidence>
<dbReference type="GO" id="GO:0009252">
    <property type="term" value="P:peptidoglycan biosynthetic process"/>
    <property type="evidence" value="ECO:0007669"/>
    <property type="project" value="TreeGrafter"/>
</dbReference>
<dbReference type="GO" id="GO:0005829">
    <property type="term" value="C:cytosol"/>
    <property type="evidence" value="ECO:0007669"/>
    <property type="project" value="TreeGrafter"/>
</dbReference>
<dbReference type="AlphaFoldDB" id="X1JFM1"/>
<dbReference type="InterPro" id="IPR005846">
    <property type="entry name" value="A-D-PHexomutase_a/b/a-III"/>
</dbReference>
<dbReference type="GO" id="GO:0005975">
    <property type="term" value="P:carbohydrate metabolic process"/>
    <property type="evidence" value="ECO:0007669"/>
    <property type="project" value="InterPro"/>
</dbReference>
<comment type="caution">
    <text evidence="4">The sequence shown here is derived from an EMBL/GenBank/DDBJ whole genome shotgun (WGS) entry which is preliminary data.</text>
</comment>
<dbReference type="EMBL" id="BARU01045384">
    <property type="protein sequence ID" value="GAH92802.1"/>
    <property type="molecule type" value="Genomic_DNA"/>
</dbReference>
<name>X1JFM1_9ZZZZ</name>
<dbReference type="GO" id="GO:0008966">
    <property type="term" value="F:phosphoglucosamine mutase activity"/>
    <property type="evidence" value="ECO:0007669"/>
    <property type="project" value="TreeGrafter"/>
</dbReference>